<dbReference type="InterPro" id="IPR003439">
    <property type="entry name" value="ABC_transporter-like_ATP-bd"/>
</dbReference>
<evidence type="ECO:0000256" key="5">
    <source>
        <dbReference type="ARBA" id="ARBA00022737"/>
    </source>
</evidence>
<evidence type="ECO:0000256" key="10">
    <source>
        <dbReference type="SAM" id="MobiDB-lite"/>
    </source>
</evidence>
<keyword evidence="2" id="KW-1003">Cell membrane</keyword>
<dbReference type="Proteomes" id="UP001430193">
    <property type="component" value="Unassembled WGS sequence"/>
</dbReference>
<dbReference type="Gene3D" id="3.40.50.300">
    <property type="entry name" value="P-loop containing nucleotide triphosphate hydrolases"/>
    <property type="match status" value="2"/>
</dbReference>
<evidence type="ECO:0000256" key="6">
    <source>
        <dbReference type="ARBA" id="ARBA00022741"/>
    </source>
</evidence>
<dbReference type="NCBIfam" id="NF010069">
    <property type="entry name" value="PRK13549.1"/>
    <property type="match status" value="1"/>
</dbReference>
<evidence type="ECO:0000256" key="9">
    <source>
        <dbReference type="ARBA" id="ARBA00023136"/>
    </source>
</evidence>
<accession>A0ABS2K9W4</accession>
<dbReference type="InterPro" id="IPR013455">
    <property type="entry name" value="ABC_transptr_XylG"/>
</dbReference>
<dbReference type="GO" id="GO:0005524">
    <property type="term" value="F:ATP binding"/>
    <property type="evidence" value="ECO:0007669"/>
    <property type="project" value="UniProtKB-KW"/>
</dbReference>
<dbReference type="SMART" id="SM00382">
    <property type="entry name" value="AAA"/>
    <property type="match status" value="2"/>
</dbReference>
<dbReference type="InterPro" id="IPR017871">
    <property type="entry name" value="ABC_transporter-like_CS"/>
</dbReference>
<dbReference type="RefSeq" id="WP_284343819.1">
    <property type="nucleotide sequence ID" value="NZ_BSOC01000006.1"/>
</dbReference>
<keyword evidence="8" id="KW-1278">Translocase</keyword>
<keyword evidence="9" id="KW-0472">Membrane</keyword>
<evidence type="ECO:0000256" key="1">
    <source>
        <dbReference type="ARBA" id="ARBA00022448"/>
    </source>
</evidence>
<evidence type="ECO:0000256" key="4">
    <source>
        <dbReference type="ARBA" id="ARBA00022597"/>
    </source>
</evidence>
<name>A0ABS2K9W4_9GAMM</name>
<keyword evidence="5" id="KW-0677">Repeat</keyword>
<dbReference type="CDD" id="cd03216">
    <property type="entry name" value="ABC_Carb_Monos_I"/>
    <property type="match status" value="1"/>
</dbReference>
<evidence type="ECO:0000256" key="2">
    <source>
        <dbReference type="ARBA" id="ARBA00022475"/>
    </source>
</evidence>
<reference evidence="12" key="1">
    <citation type="submission" date="2020-10" db="EMBL/GenBank/DDBJ databases">
        <title>Phylogeny of dyella-like bacteria.</title>
        <authorList>
            <person name="Fu J."/>
        </authorList>
    </citation>
    <scope>NUCLEOTIDE SEQUENCE</scope>
    <source>
        <strain evidence="12">DHON07</strain>
    </source>
</reference>
<dbReference type="InterPro" id="IPR050107">
    <property type="entry name" value="ABC_carbohydrate_import_ATPase"/>
</dbReference>
<gene>
    <name evidence="12" type="primary">xylG</name>
    <name evidence="12" type="ORF">ISS99_00275</name>
</gene>
<evidence type="ECO:0000256" key="3">
    <source>
        <dbReference type="ARBA" id="ARBA00022519"/>
    </source>
</evidence>
<keyword evidence="13" id="KW-1185">Reference proteome</keyword>
<feature type="domain" description="ABC transporter" evidence="11">
    <location>
        <begin position="6"/>
        <end position="245"/>
    </location>
</feature>
<dbReference type="PROSITE" id="PS00211">
    <property type="entry name" value="ABC_TRANSPORTER_1"/>
    <property type="match status" value="1"/>
</dbReference>
<keyword evidence="1" id="KW-0813">Transport</keyword>
<keyword evidence="4" id="KW-0762">Sugar transport</keyword>
<keyword evidence="7 12" id="KW-0067">ATP-binding</keyword>
<keyword evidence="3" id="KW-0997">Cell inner membrane</keyword>
<dbReference type="PROSITE" id="PS50893">
    <property type="entry name" value="ABC_TRANSPORTER_2"/>
    <property type="match status" value="2"/>
</dbReference>
<dbReference type="Pfam" id="PF00005">
    <property type="entry name" value="ABC_tran"/>
    <property type="match status" value="2"/>
</dbReference>
<dbReference type="NCBIfam" id="TIGR02633">
    <property type="entry name" value="xylG"/>
    <property type="match status" value="1"/>
</dbReference>
<feature type="region of interest" description="Disordered" evidence="10">
    <location>
        <begin position="510"/>
        <end position="529"/>
    </location>
</feature>
<evidence type="ECO:0000313" key="13">
    <source>
        <dbReference type="Proteomes" id="UP001430193"/>
    </source>
</evidence>
<evidence type="ECO:0000256" key="7">
    <source>
        <dbReference type="ARBA" id="ARBA00022840"/>
    </source>
</evidence>
<evidence type="ECO:0000313" key="12">
    <source>
        <dbReference type="EMBL" id="MBM7127944.1"/>
    </source>
</evidence>
<evidence type="ECO:0000256" key="8">
    <source>
        <dbReference type="ARBA" id="ARBA00022967"/>
    </source>
</evidence>
<protein>
    <submittedName>
        <fullName evidence="12">D-xylose ABC transporter ATP-binding protein</fullName>
    </submittedName>
</protein>
<organism evidence="12 13">
    <name type="scientific">Dyella mobilis</name>
    <dbReference type="NCBI Taxonomy" id="1849582"/>
    <lineage>
        <taxon>Bacteria</taxon>
        <taxon>Pseudomonadati</taxon>
        <taxon>Pseudomonadota</taxon>
        <taxon>Gammaproteobacteria</taxon>
        <taxon>Lysobacterales</taxon>
        <taxon>Rhodanobacteraceae</taxon>
        <taxon>Dyella</taxon>
    </lineage>
</organism>
<comment type="caution">
    <text evidence="12">The sequence shown here is derived from an EMBL/GenBank/DDBJ whole genome shotgun (WGS) entry which is preliminary data.</text>
</comment>
<feature type="compositionally biased region" description="Basic and acidic residues" evidence="10">
    <location>
        <begin position="519"/>
        <end position="529"/>
    </location>
</feature>
<dbReference type="SUPFAM" id="SSF52540">
    <property type="entry name" value="P-loop containing nucleoside triphosphate hydrolases"/>
    <property type="match status" value="2"/>
</dbReference>
<proteinExistence type="predicted"/>
<dbReference type="CDD" id="cd03215">
    <property type="entry name" value="ABC_Carb_Monos_II"/>
    <property type="match status" value="1"/>
</dbReference>
<dbReference type="PANTHER" id="PTHR43790:SF1">
    <property type="entry name" value="XYLOSE IMPORT ATP-BINDING PROTEIN XYLG"/>
    <property type="match status" value="1"/>
</dbReference>
<sequence>MSDYLFEMRGIKKSFNGVPALSGIDLRVRPGECLGLCGENGAGKSTLMKVLSGVYPHGSWEGDILWQGRPLQARSVRDSEHAGIVIIHQELMLVPGLSVLENLFLGNELTRPGGRMDYEAMQVRAKALLQELQLEDVDVSLPLMHFGGGHQQLFEIAKALAKHARLLIFDEPTSSLTAKETDVLLGIIERLKRRGIACIYISHKLDEVARVCDTVSVIRDGRHVATHAAHELDENRIIALMVGREIETLYPRVPHDIGDVLLRAEHVVCHDVADPARKRVDDVSFSLRQGEILGIAGLVGAGRTELVSAIFGAYPGHSEAQLWLEGEPLRIRSPQDAIRAGLGLVPEDRKRHGIVPLMGVDQNITLATLRHYARAGRVDREHEEREAENQIGRMRVKTANAALPIALLSGGNQQKALFARMLLTRPKILILDEPTRGVDVGAKADIYRLIFELAAEGVSIILVSSELPEILGVSDRVLVMSEGRLTGNFVNAGLTQEQIMAAAIGSASTAGPANVPGRQVHEGEQPLVF</sequence>
<feature type="domain" description="ABC transporter" evidence="11">
    <location>
        <begin position="262"/>
        <end position="507"/>
    </location>
</feature>
<dbReference type="PANTHER" id="PTHR43790">
    <property type="entry name" value="CARBOHYDRATE TRANSPORT ATP-BINDING PROTEIN MG119-RELATED"/>
    <property type="match status" value="1"/>
</dbReference>
<dbReference type="InterPro" id="IPR027417">
    <property type="entry name" value="P-loop_NTPase"/>
</dbReference>
<evidence type="ECO:0000259" key="11">
    <source>
        <dbReference type="PROSITE" id="PS50893"/>
    </source>
</evidence>
<keyword evidence="6" id="KW-0547">Nucleotide-binding</keyword>
<dbReference type="EMBL" id="JADIKF010000027">
    <property type="protein sequence ID" value="MBM7127944.1"/>
    <property type="molecule type" value="Genomic_DNA"/>
</dbReference>
<dbReference type="InterPro" id="IPR003593">
    <property type="entry name" value="AAA+_ATPase"/>
</dbReference>